<evidence type="ECO:0000256" key="1">
    <source>
        <dbReference type="PROSITE-ProRule" id="PRU00339"/>
    </source>
</evidence>
<feature type="repeat" description="TPR" evidence="1">
    <location>
        <begin position="71"/>
        <end position="104"/>
    </location>
</feature>
<accession>A0A7W8E4D7</accession>
<dbReference type="EMBL" id="JACHIP010000004">
    <property type="protein sequence ID" value="MBB5058204.1"/>
    <property type="molecule type" value="Genomic_DNA"/>
</dbReference>
<keyword evidence="1" id="KW-0802">TPR repeat</keyword>
<dbReference type="Pfam" id="PF13432">
    <property type="entry name" value="TPR_16"/>
    <property type="match status" value="2"/>
</dbReference>
<evidence type="ECO:0000313" key="2">
    <source>
        <dbReference type="EMBL" id="MBB5058204.1"/>
    </source>
</evidence>
<sequence>MTISYRWLCAVVSGSLLSAELMLGQGAPRGASADPYAAKQMHDAIAAAQGGDEARAIEIVRALVEQRPRFGPGLKLEGMLLEDQGQAGEAAKAYEAALTLSPNDSELLLKAGSMDLVAGKVPRAAELLKRRLRLLPGDEDASYYLAQALHLEGDNDGGVAVLKAALKKGAGHPATWQKLGELLCSAGQYDEALIWLVKAQKRDASLARIPFDLAVAQFGLQNLKEAEAAADEEARVQPQDLENLMLLATVRIKLGESAAARDVLQGVVSARPNDAAALVALGHCEVELKEFPAAIDTLGRALQVDPTQTLSHFFLSRAYAGVGKKDESEHEIAVYRELQQHLAFAPGAAEAKRNDALLGQTRGLIENGDEAGAFRLFKDDARGAVGTAGSPWVLVGSVYLSMGRVEDASRCFMKALTVDAKTPDANAYLGNMALEAGDLSRAEGYFNAERERDANHVFATAGLGWVRYRQGKWSEAADLIGRSKTTDATLLYLECDSLFRLGLREKAVLVAEAVAAYGKGNEAVGRALDGLLRRNGAASLAERLVVKR</sequence>
<dbReference type="PANTHER" id="PTHR12558:SF13">
    <property type="entry name" value="CELL DIVISION CYCLE PROTEIN 27 HOMOLOG"/>
    <property type="match status" value="1"/>
</dbReference>
<dbReference type="AlphaFoldDB" id="A0A7W8E4D7"/>
<protein>
    <submittedName>
        <fullName evidence="2">Tetratricopeptide (TPR) repeat protein</fullName>
    </submittedName>
</protein>
<comment type="caution">
    <text evidence="2">The sequence shown here is derived from an EMBL/GenBank/DDBJ whole genome shotgun (WGS) entry which is preliminary data.</text>
</comment>
<name>A0A7W8E4D7_9BACT</name>
<dbReference type="PROSITE" id="PS50005">
    <property type="entry name" value="TPR"/>
    <property type="match status" value="3"/>
</dbReference>
<dbReference type="SUPFAM" id="SSF48452">
    <property type="entry name" value="TPR-like"/>
    <property type="match status" value="1"/>
</dbReference>
<evidence type="ECO:0000313" key="3">
    <source>
        <dbReference type="Proteomes" id="UP000540989"/>
    </source>
</evidence>
<dbReference type="PANTHER" id="PTHR12558">
    <property type="entry name" value="CELL DIVISION CYCLE 16,23,27"/>
    <property type="match status" value="1"/>
</dbReference>
<reference evidence="2 3" key="1">
    <citation type="submission" date="2020-08" db="EMBL/GenBank/DDBJ databases">
        <title>Genomic Encyclopedia of Type Strains, Phase IV (KMG-V): Genome sequencing to study the core and pangenomes of soil and plant-associated prokaryotes.</title>
        <authorList>
            <person name="Whitman W."/>
        </authorList>
    </citation>
    <scope>NUCLEOTIDE SEQUENCE [LARGE SCALE GENOMIC DNA]</scope>
    <source>
        <strain evidence="2 3">M8UP14</strain>
    </source>
</reference>
<feature type="repeat" description="TPR" evidence="1">
    <location>
        <begin position="275"/>
        <end position="308"/>
    </location>
</feature>
<dbReference type="InterPro" id="IPR011990">
    <property type="entry name" value="TPR-like_helical_dom_sf"/>
</dbReference>
<organism evidence="2 3">
    <name type="scientific">Granulicella aggregans</name>
    <dbReference type="NCBI Taxonomy" id="474949"/>
    <lineage>
        <taxon>Bacteria</taxon>
        <taxon>Pseudomonadati</taxon>
        <taxon>Acidobacteriota</taxon>
        <taxon>Terriglobia</taxon>
        <taxon>Terriglobales</taxon>
        <taxon>Acidobacteriaceae</taxon>
        <taxon>Granulicella</taxon>
    </lineage>
</organism>
<dbReference type="SMART" id="SM00028">
    <property type="entry name" value="TPR"/>
    <property type="match status" value="8"/>
</dbReference>
<dbReference type="Pfam" id="PF12895">
    <property type="entry name" value="ANAPC3"/>
    <property type="match status" value="1"/>
</dbReference>
<dbReference type="InterPro" id="IPR019734">
    <property type="entry name" value="TPR_rpt"/>
</dbReference>
<dbReference type="Proteomes" id="UP000540989">
    <property type="component" value="Unassembled WGS sequence"/>
</dbReference>
<dbReference type="Gene3D" id="1.25.40.10">
    <property type="entry name" value="Tetratricopeptide repeat domain"/>
    <property type="match status" value="4"/>
</dbReference>
<dbReference type="Pfam" id="PF14559">
    <property type="entry name" value="TPR_19"/>
    <property type="match status" value="1"/>
</dbReference>
<keyword evidence="3" id="KW-1185">Reference proteome</keyword>
<gene>
    <name evidence="2" type="ORF">HDF16_002918</name>
</gene>
<proteinExistence type="predicted"/>
<feature type="repeat" description="TPR" evidence="1">
    <location>
        <begin position="389"/>
        <end position="422"/>
    </location>
</feature>